<keyword evidence="1" id="KW-1133">Transmembrane helix</keyword>
<keyword evidence="1" id="KW-0812">Transmembrane</keyword>
<organism evidence="2 3">
    <name type="scientific">Rapidithrix thailandica</name>
    <dbReference type="NCBI Taxonomy" id="413964"/>
    <lineage>
        <taxon>Bacteria</taxon>
        <taxon>Pseudomonadati</taxon>
        <taxon>Bacteroidota</taxon>
        <taxon>Cytophagia</taxon>
        <taxon>Cytophagales</taxon>
        <taxon>Flammeovirgaceae</taxon>
        <taxon>Rapidithrix</taxon>
    </lineage>
</organism>
<accession>A0AAW9S4T7</accession>
<dbReference type="Proteomes" id="UP001403385">
    <property type="component" value="Unassembled WGS sequence"/>
</dbReference>
<keyword evidence="3" id="KW-1185">Reference proteome</keyword>
<feature type="transmembrane region" description="Helical" evidence="1">
    <location>
        <begin position="15"/>
        <end position="32"/>
    </location>
</feature>
<gene>
    <name evidence="2" type="ORF">AAG747_11440</name>
</gene>
<name>A0AAW9S4T7_9BACT</name>
<keyword evidence="1" id="KW-0472">Membrane</keyword>
<reference evidence="2 3" key="1">
    <citation type="submission" date="2024-04" db="EMBL/GenBank/DDBJ databases">
        <title>Novel genus in family Flammeovirgaceae.</title>
        <authorList>
            <person name="Nguyen T.H."/>
            <person name="Vuong T.Q."/>
            <person name="Le H."/>
            <person name="Kim S.-G."/>
        </authorList>
    </citation>
    <scope>NUCLEOTIDE SEQUENCE [LARGE SCALE GENOMIC DNA]</scope>
    <source>
        <strain evidence="2 3">JCM 23209</strain>
    </source>
</reference>
<evidence type="ECO:0000256" key="1">
    <source>
        <dbReference type="SAM" id="Phobius"/>
    </source>
</evidence>
<sequence>MVVKQNNHWSEGRPLHMQIGFIMSLSFVLIAFDWEIDDPKPLVSLGSSEPEIIEMIYISNIKEDPPPPPSPSEGSYPCIEIVEDEGEVSKEIIEEPPGPQPELVLC</sequence>
<evidence type="ECO:0000313" key="3">
    <source>
        <dbReference type="Proteomes" id="UP001403385"/>
    </source>
</evidence>
<evidence type="ECO:0000313" key="2">
    <source>
        <dbReference type="EMBL" id="MEN7548527.1"/>
    </source>
</evidence>
<protein>
    <submittedName>
        <fullName evidence="2">Uncharacterized protein</fullName>
    </submittedName>
</protein>
<dbReference type="RefSeq" id="WP_346821307.1">
    <property type="nucleotide sequence ID" value="NZ_JBDKWZ010000006.1"/>
</dbReference>
<dbReference type="AlphaFoldDB" id="A0AAW9S4T7"/>
<proteinExistence type="predicted"/>
<dbReference type="EMBL" id="JBDKWZ010000006">
    <property type="protein sequence ID" value="MEN7548527.1"/>
    <property type="molecule type" value="Genomic_DNA"/>
</dbReference>
<comment type="caution">
    <text evidence="2">The sequence shown here is derived from an EMBL/GenBank/DDBJ whole genome shotgun (WGS) entry which is preliminary data.</text>
</comment>